<dbReference type="PROSITE" id="PS00211">
    <property type="entry name" value="ABC_TRANSPORTER_1"/>
    <property type="match status" value="1"/>
</dbReference>
<evidence type="ECO:0000259" key="9">
    <source>
        <dbReference type="PROSITE" id="PS50893"/>
    </source>
</evidence>
<accession>A0AAV5ABR4</accession>
<evidence type="ECO:0000313" key="11">
    <source>
        <dbReference type="Proteomes" id="UP001050691"/>
    </source>
</evidence>
<keyword evidence="11" id="KW-1185">Reference proteome</keyword>
<gene>
    <name evidence="10" type="ORF">Clacol_004692</name>
</gene>
<name>A0AAV5ABR4_9AGAM</name>
<dbReference type="GO" id="GO:0005324">
    <property type="term" value="F:long-chain fatty acid transmembrane transporter activity"/>
    <property type="evidence" value="ECO:0007669"/>
    <property type="project" value="TreeGrafter"/>
</dbReference>
<dbReference type="CDD" id="cd03223">
    <property type="entry name" value="ABCD_peroxisomal_ALDP"/>
    <property type="match status" value="1"/>
</dbReference>
<evidence type="ECO:0000256" key="5">
    <source>
        <dbReference type="ARBA" id="ARBA00022840"/>
    </source>
</evidence>
<dbReference type="GO" id="GO:0140359">
    <property type="term" value="F:ABC-type transporter activity"/>
    <property type="evidence" value="ECO:0007669"/>
    <property type="project" value="InterPro"/>
</dbReference>
<evidence type="ECO:0000256" key="1">
    <source>
        <dbReference type="ARBA" id="ARBA00008575"/>
    </source>
</evidence>
<dbReference type="SUPFAM" id="SSF52540">
    <property type="entry name" value="P-loop containing nucleoside triphosphate hydrolases"/>
    <property type="match status" value="1"/>
</dbReference>
<organism evidence="10 11">
    <name type="scientific">Clathrus columnatus</name>
    <dbReference type="NCBI Taxonomy" id="1419009"/>
    <lineage>
        <taxon>Eukaryota</taxon>
        <taxon>Fungi</taxon>
        <taxon>Dikarya</taxon>
        <taxon>Basidiomycota</taxon>
        <taxon>Agaricomycotina</taxon>
        <taxon>Agaricomycetes</taxon>
        <taxon>Phallomycetidae</taxon>
        <taxon>Phallales</taxon>
        <taxon>Clathraceae</taxon>
        <taxon>Clathrus</taxon>
    </lineage>
</organism>
<dbReference type="PANTHER" id="PTHR11384">
    <property type="entry name" value="ATP-BINDING CASSETTE, SUB-FAMILY D MEMBER"/>
    <property type="match status" value="1"/>
</dbReference>
<dbReference type="GO" id="GO:0005778">
    <property type="term" value="C:peroxisomal membrane"/>
    <property type="evidence" value="ECO:0007669"/>
    <property type="project" value="TreeGrafter"/>
</dbReference>
<dbReference type="Proteomes" id="UP001050691">
    <property type="component" value="Unassembled WGS sequence"/>
</dbReference>
<evidence type="ECO:0000256" key="8">
    <source>
        <dbReference type="SAM" id="MobiDB-lite"/>
    </source>
</evidence>
<dbReference type="PANTHER" id="PTHR11384:SF67">
    <property type="entry name" value="ATP-BINDING CASSETTE SUB-FAMILY D MEMBER 1"/>
    <property type="match status" value="1"/>
</dbReference>
<evidence type="ECO:0000256" key="4">
    <source>
        <dbReference type="ARBA" id="ARBA00022741"/>
    </source>
</evidence>
<evidence type="ECO:0000256" key="2">
    <source>
        <dbReference type="ARBA" id="ARBA00022448"/>
    </source>
</evidence>
<dbReference type="GO" id="GO:0016887">
    <property type="term" value="F:ATP hydrolysis activity"/>
    <property type="evidence" value="ECO:0007669"/>
    <property type="project" value="InterPro"/>
</dbReference>
<keyword evidence="4" id="KW-0547">Nucleotide-binding</keyword>
<reference evidence="10" key="1">
    <citation type="submission" date="2021-10" db="EMBL/GenBank/DDBJ databases">
        <title>De novo Genome Assembly of Clathrus columnatus (Basidiomycota, Fungi) Using Illumina and Nanopore Sequence Data.</title>
        <authorList>
            <person name="Ogiso-Tanaka E."/>
            <person name="Itagaki H."/>
            <person name="Hosoya T."/>
            <person name="Hosaka K."/>
        </authorList>
    </citation>
    <scope>NUCLEOTIDE SEQUENCE</scope>
    <source>
        <strain evidence="10">MO-923</strain>
    </source>
</reference>
<dbReference type="AlphaFoldDB" id="A0AAV5ABR4"/>
<protein>
    <recommendedName>
        <fullName evidence="9">ABC transporter domain-containing protein</fullName>
    </recommendedName>
</protein>
<dbReference type="GO" id="GO:0007031">
    <property type="term" value="P:peroxisome organization"/>
    <property type="evidence" value="ECO:0007669"/>
    <property type="project" value="TreeGrafter"/>
</dbReference>
<dbReference type="InterPro" id="IPR027417">
    <property type="entry name" value="P-loop_NTPase"/>
</dbReference>
<dbReference type="InterPro" id="IPR003593">
    <property type="entry name" value="AAA+_ATPase"/>
</dbReference>
<keyword evidence="7" id="KW-0472">Membrane</keyword>
<keyword evidence="3" id="KW-0812">Transmembrane</keyword>
<dbReference type="Gene3D" id="3.40.50.300">
    <property type="entry name" value="P-loop containing nucleotide triphosphate hydrolases"/>
    <property type="match status" value="1"/>
</dbReference>
<dbReference type="GO" id="GO:0042760">
    <property type="term" value="P:very long-chain fatty acid catabolic process"/>
    <property type="evidence" value="ECO:0007669"/>
    <property type="project" value="TreeGrafter"/>
</dbReference>
<dbReference type="PROSITE" id="PS50893">
    <property type="entry name" value="ABC_TRANSPORTER_2"/>
    <property type="match status" value="1"/>
</dbReference>
<keyword evidence="6" id="KW-1133">Transmembrane helix</keyword>
<evidence type="ECO:0000256" key="7">
    <source>
        <dbReference type="ARBA" id="ARBA00023136"/>
    </source>
</evidence>
<dbReference type="EMBL" id="BPWL01000005">
    <property type="protein sequence ID" value="GJJ10466.1"/>
    <property type="molecule type" value="Genomic_DNA"/>
</dbReference>
<sequence>MTPVKRYVSNVLPQILDKIPHHRRSLYLKALIVVACLVRSRIFVLARPDLIGRRREQNVQSSRSREKKDLNEAKNEELVPVYTVDADGTESVLVPFKGKLSKVSANGPGFGKGLVLWFLLAIPSTYTNSMLRHLQSKLSLHLRTALTQYTHDLYFTPAPLLRYYRISHGIPSERLDGVDQFITADIASFCDSLAALYGNIMKPALDMIIFTSQLSRSLGFRGSFLLFVNYYATARILRAVTPAFGKLAAVERGLEGEFRSGMSRVGRESEEIAYAFLLMRLEFISDWIYNSFYGGGPRERDILWNAYLRLIRHINSIYKIRIAYEWTEDFVIKYAWSAAGYVLISIPILFTRRHRSPDAQIGGKRHGSVVDEAVAERTEMYISNRRLLLSLADAGGRLMFAYKDVLELAGLSSRLYTLFSTLHSIKPLPEFKVNEQKIALHNVDVDVPGESLRLVERLNFELPSSAPVSNGNGHIDIEHHNGDEGDKLNSDSEESWRMKPGEHLMITGPNGVGKTSIARIIAGLWSVERGHGALERPPRGTSEVMIIPQRAYMVVGTLLDQIIYPHSYADFSKSGRTFEEIMDILKAAHLDYLPAREGGWGTVKEWRDVLSGGEKQRMSLARVFYHKPRFAVLDECTSAVSNDVEGRMYQHAKDLGITLITISLRPSLAKYHTRMLSLPGDGTGKWTITRVGTAEERMGIEQEILSLEEQLAEVGNWEARLKELNTLLGINVS</sequence>
<dbReference type="GO" id="GO:0006635">
    <property type="term" value="P:fatty acid beta-oxidation"/>
    <property type="evidence" value="ECO:0007669"/>
    <property type="project" value="TreeGrafter"/>
</dbReference>
<comment type="similarity">
    <text evidence="1">Belongs to the ABC transporter superfamily. ABCD family. Peroxisomal fatty acyl CoA transporter (TC 3.A.1.203) subfamily.</text>
</comment>
<evidence type="ECO:0000256" key="3">
    <source>
        <dbReference type="ARBA" id="ARBA00022692"/>
    </source>
</evidence>
<dbReference type="InterPro" id="IPR011527">
    <property type="entry name" value="ABC1_TM_dom"/>
</dbReference>
<keyword evidence="2" id="KW-0813">Transport</keyword>
<evidence type="ECO:0000256" key="6">
    <source>
        <dbReference type="ARBA" id="ARBA00022989"/>
    </source>
</evidence>
<feature type="region of interest" description="Disordered" evidence="8">
    <location>
        <begin position="469"/>
        <end position="494"/>
    </location>
</feature>
<dbReference type="GO" id="GO:0015910">
    <property type="term" value="P:long-chain fatty acid import into peroxisome"/>
    <property type="evidence" value="ECO:0007669"/>
    <property type="project" value="TreeGrafter"/>
</dbReference>
<comment type="caution">
    <text evidence="10">The sequence shown here is derived from an EMBL/GenBank/DDBJ whole genome shotgun (WGS) entry which is preliminary data.</text>
</comment>
<dbReference type="GO" id="GO:0005524">
    <property type="term" value="F:ATP binding"/>
    <property type="evidence" value="ECO:0007669"/>
    <property type="project" value="UniProtKB-KW"/>
</dbReference>
<dbReference type="SMART" id="SM00382">
    <property type="entry name" value="AAA"/>
    <property type="match status" value="1"/>
</dbReference>
<dbReference type="Pfam" id="PF00005">
    <property type="entry name" value="ABC_tran"/>
    <property type="match status" value="1"/>
</dbReference>
<dbReference type="InterPro" id="IPR050835">
    <property type="entry name" value="ABC_transporter_sub-D"/>
</dbReference>
<feature type="compositionally biased region" description="Basic and acidic residues" evidence="8">
    <location>
        <begin position="475"/>
        <end position="494"/>
    </location>
</feature>
<dbReference type="InterPro" id="IPR003439">
    <property type="entry name" value="ABC_transporter-like_ATP-bd"/>
</dbReference>
<evidence type="ECO:0000313" key="10">
    <source>
        <dbReference type="EMBL" id="GJJ10466.1"/>
    </source>
</evidence>
<feature type="domain" description="ABC transporter" evidence="9">
    <location>
        <begin position="475"/>
        <end position="706"/>
    </location>
</feature>
<proteinExistence type="inferred from homology"/>
<dbReference type="InterPro" id="IPR017871">
    <property type="entry name" value="ABC_transporter-like_CS"/>
</dbReference>
<keyword evidence="5" id="KW-0067">ATP-binding</keyword>
<dbReference type="Pfam" id="PF06472">
    <property type="entry name" value="ABC_membrane_2"/>
    <property type="match status" value="1"/>
</dbReference>